<dbReference type="OMA" id="FYELYLC"/>
<dbReference type="InterPro" id="IPR055404">
    <property type="entry name" value="ARM_KNTC1_2nd"/>
</dbReference>
<organism evidence="6 7">
    <name type="scientific">Latimeria chalumnae</name>
    <name type="common">Coelacanth</name>
    <dbReference type="NCBI Taxonomy" id="7897"/>
    <lineage>
        <taxon>Eukaryota</taxon>
        <taxon>Metazoa</taxon>
        <taxon>Chordata</taxon>
        <taxon>Craniata</taxon>
        <taxon>Vertebrata</taxon>
        <taxon>Euteleostomi</taxon>
        <taxon>Coelacanthiformes</taxon>
        <taxon>Coelacanthidae</taxon>
        <taxon>Latimeria</taxon>
    </lineage>
</organism>
<dbReference type="EMBL" id="AFYH01016433">
    <property type="status" value="NOT_ANNOTATED_CDS"/>
    <property type="molecule type" value="Genomic_DNA"/>
</dbReference>
<gene>
    <name evidence="6" type="primary">KNTC1</name>
</gene>
<evidence type="ECO:0000259" key="4">
    <source>
        <dbReference type="Pfam" id="PF24516"/>
    </source>
</evidence>
<dbReference type="Pfam" id="PF24520">
    <property type="entry name" value="ARM_KNTC1_1st"/>
    <property type="match status" value="1"/>
</dbReference>
<dbReference type="EMBL" id="AFYH01016426">
    <property type="status" value="NOT_ANNOTATED_CDS"/>
    <property type="molecule type" value="Genomic_DNA"/>
</dbReference>
<evidence type="ECO:0000259" key="3">
    <source>
        <dbReference type="Pfam" id="PF24515"/>
    </source>
</evidence>
<dbReference type="InterPro" id="IPR055405">
    <property type="entry name" value="ARM_KNTC1_3rd"/>
</dbReference>
<dbReference type="InterPro" id="IPR055403">
    <property type="entry name" value="ARM_KNTC1_1st"/>
</dbReference>
<dbReference type="Pfam" id="PF24516">
    <property type="entry name" value="ARM_KNTC1_2nd"/>
    <property type="match status" value="1"/>
</dbReference>
<feature type="domain" description="KNTC1 first ARM-repeats" evidence="5">
    <location>
        <begin position="402"/>
        <end position="651"/>
    </location>
</feature>
<dbReference type="EMBL" id="AFYH01016429">
    <property type="status" value="NOT_ANNOTATED_CDS"/>
    <property type="molecule type" value="Genomic_DNA"/>
</dbReference>
<dbReference type="GO" id="GO:0005737">
    <property type="term" value="C:cytoplasm"/>
    <property type="evidence" value="ECO:0007669"/>
    <property type="project" value="TreeGrafter"/>
</dbReference>
<dbReference type="InterPro" id="IPR052802">
    <property type="entry name" value="KNTC1"/>
</dbReference>
<evidence type="ECO:0000259" key="5">
    <source>
        <dbReference type="Pfam" id="PF24520"/>
    </source>
</evidence>
<dbReference type="eggNOG" id="KOG4256">
    <property type="taxonomic scope" value="Eukaryota"/>
</dbReference>
<evidence type="ECO:0000259" key="1">
    <source>
        <dbReference type="Pfam" id="PF10493"/>
    </source>
</evidence>
<dbReference type="Pfam" id="PF24506">
    <property type="entry name" value="KNTC1_N"/>
    <property type="match status" value="1"/>
</dbReference>
<dbReference type="EMBL" id="AFYH01016427">
    <property type="status" value="NOT_ANNOTATED_CDS"/>
    <property type="molecule type" value="Genomic_DNA"/>
</dbReference>
<accession>H3BF29</accession>
<dbReference type="PANTHER" id="PTHR15688">
    <property type="entry name" value="KINETOCHORE-ASSOCIATED PROTEIN 1"/>
    <property type="match status" value="1"/>
</dbReference>
<feature type="domain" description="KNTC1 second ARM-repeats" evidence="4">
    <location>
        <begin position="759"/>
        <end position="923"/>
    </location>
</feature>
<dbReference type="Ensembl" id="ENSLACT00000020640.1">
    <property type="protein sequence ID" value="ENSLACP00000020500.1"/>
    <property type="gene ID" value="ENSLACG00000018017.1"/>
</dbReference>
<feature type="domain" description="KNTC1 N-terminal" evidence="2">
    <location>
        <begin position="18"/>
        <end position="393"/>
    </location>
</feature>
<reference evidence="6" key="3">
    <citation type="submission" date="2025-09" db="UniProtKB">
        <authorList>
            <consortium name="Ensembl"/>
        </authorList>
    </citation>
    <scope>IDENTIFICATION</scope>
</reference>
<evidence type="ECO:0000313" key="7">
    <source>
        <dbReference type="Proteomes" id="UP000008672"/>
    </source>
</evidence>
<protein>
    <submittedName>
        <fullName evidence="6">Kinetochore associated 1</fullName>
    </submittedName>
</protein>
<dbReference type="GO" id="GO:1903394">
    <property type="term" value="P:protein localization to kinetochore involved in kinetochore assembly"/>
    <property type="evidence" value="ECO:0007669"/>
    <property type="project" value="TreeGrafter"/>
</dbReference>
<dbReference type="EMBL" id="AFYH01016432">
    <property type="status" value="NOT_ANNOTATED_CDS"/>
    <property type="molecule type" value="Genomic_DNA"/>
</dbReference>
<dbReference type="GO" id="GO:0005828">
    <property type="term" value="C:kinetochore microtubule"/>
    <property type="evidence" value="ECO:0007669"/>
    <property type="project" value="TreeGrafter"/>
</dbReference>
<dbReference type="PANTHER" id="PTHR15688:SF1">
    <property type="entry name" value="KINETOCHORE-ASSOCIATED PROTEIN 1"/>
    <property type="match status" value="1"/>
</dbReference>
<dbReference type="Pfam" id="PF24515">
    <property type="entry name" value="ARM_KNTC1_3rd"/>
    <property type="match status" value="1"/>
</dbReference>
<dbReference type="STRING" id="7897.ENSLACP00000020500"/>
<dbReference type="Pfam" id="PF10493">
    <property type="entry name" value="Rod_C"/>
    <property type="match status" value="1"/>
</dbReference>
<reference evidence="6" key="2">
    <citation type="submission" date="2025-08" db="UniProtKB">
        <authorList>
            <consortium name="Ensembl"/>
        </authorList>
    </citation>
    <scope>IDENTIFICATION</scope>
</reference>
<evidence type="ECO:0000313" key="6">
    <source>
        <dbReference type="Ensembl" id="ENSLACP00000020500.1"/>
    </source>
</evidence>
<sequence>MWNDIELLTNDDTGSGRLSIDSRQESGTALYQVDTIVKIASNEKVLSNPKIYACNNSDGCIIIADKSVILLNQICQSVQLQLQFDTDVDVAGLCEEGRFLLVGEKSGNLQLIHVTSKQTLLTNALIQKPPEQKQRTYLNLIIEQDSSAAGTYHVFLLTNDGFFCIMYLLLAKIQQAIETKDFTAAKQFQGQIKTGFVSTESYHTLGCQNSIISVLGDHHLIIGGSGDCVLSKWRLDPLHEQISIQNVVHSDMINGIRKCQVLDNLIFVLDEDEICSSYFRYTLEIARMLWFWLPKQDFSLFCWRTTILNTWIRGNANLKLIALTTPDKKQMKNLVVYSLPGMNLLYSLEVSDVSSLVQTGMNMDTIYLLEGVYEKERSPQGTVSFLVMRCLTEALPENRLSRLLHQHRFEEAEKFAIQFGLDVELVYKVKLNIVLEQLASASVGTYGHTVWQELVEEAKGNLHKILDDQFVVPYCINTPWPTFETTLEMLNYAKARILKKDDRKHAPLPEENYLTITEVLRAQARLSSFYGAFGPEKFSGISWIEFLNNEDIFSDILLQLEERNLSCAQYLWLRHQVEFETKFDIKMLESLLNAIPTDIPSQDLFYWFKSVVVPFIRRVVPKGKKILAKWLEHRARTLELTEKENWPENGLNVAELYFVSRNPNVLGLATSWLWIPLKDDSECKEVQQLKKLVQSLQELVDLYRKYNCRIALSEFEKETTTTVVFRMLDKVLAPELVPSALKKVITPYIQEHNLQQEQLLLQYIKDLLDRCSSRSASLFETAWEAKAMAVLSCMTDVDLIFDAVLQIMYGAVVPWSEAVEQLVKQHLQMNHPKVKLLHESYRLMEMKKLLRGYGIRSFNLSNVKQIMRVVKYILKQDLPSSLEDALKVTQAYMLSSVEVYLIRITHLIEKDRREECITLLKSLSPSDAENTAERLAIWAQLVLRNHPNDSKECKMHQMVAQTLVEVLKFLLTIQKENPLKTEQCERSLKMFEAIVSLQDGFDIFLSLEDYENRSLLSQLCEEHIENYESMLSRPKSEKDLDMTSSTAAKTKNVFTETRLYRLALLLQVTEQELGAELAMRALSAGKVEKAVNICSLRELFKDHCNEQTGRVLFQVAQRLCQMLEASDPVIVPAGMNLPVVIHEIACQGATICNPELLLDCQELCKSTLAAMDVYRQCQIEDYGFISKTSCLGADRDPYEEWTYEDFFSEDGIILDPLMVLPVLYEITTTFVPYSPDKKQYPLDCANLANCPNIKGENLLMPVKTPVSVLLQNLRECSQLQLALRLVFYSFGTLVQHVFSNNMDAHAIEKLWEEQALKGPMRLTLAMSEKFISVVKEVSMALLHKVFNCHVVDHDLALGYCFLVSKKDVYEKLWDVINNSWQNYNRIMAVAVVGAQLAMLQGEEEENQKFQSLVTDAEWGIQLNNFGISFQSSFRQCSARKNELIPVLVQNPNMTSEMLLKYCSTYNLNSDAALQLYIEMLLLHSTNANHSERALSSESLKNSHSEPVAKTLQMIPLLKSTKDLVISLSGILLKLDPYDYETIEGILMAMQTADEKATSIQLDQALGLLQLLKSYKRISLPLDLEHQYTLDHAICLSSASQQRLPFHLLFFNTTQCFWNIISAEITDESFPTLLLISKLMKFLLKTVLRSLGKKKLQSFSKRLEVCLTGSNGSHSCFVSLKKKKNVNSLNSSMLCFKHPMLQFSVAISFGSFSVAGPEKNYALKFCMHLTQKWQDSLTPQDEAREKAGFLLNKLTVLYQRSATENVLIAHSLNSAQYLKLTDMPSKLIESLFGHDSIEQRVRNPIGRDYPDIHAAANEVAEINNLHMNKIRDVLLEKWLCPSTQPVVDGKKTQDFFSNIQEDPELIRVLYLLQPYPLDYSTRILFAIATSATSPISVVQLTFAHRSRALQCLIHIAGTEAVVALFKKPIEKVKYYLKCCIYLAEFEILNIPYTFESFHSGPKEGMIKGLWKNHSHEPRAVRLVVELSLEYQVFDPQLWNGVLQKLLGFNMISYLRKVLVAITGVQSLWPIPVFSRAWRSAILAPFLSASCPPSPKQLEACYESFVLLIKCPVLGDLDLVGIAKQYVQLDLPAFAVGSLLLIPYSEKREQQIQGFLSLSNPETVLQQVVDHMTTGEVAGFASQIKKLLLDYLIKAKQYEKLMKTKHASLLKQHVLKTNVVKLLVDDLVNRSCLDEAAVLVTEHLQHHGKPIKPNLSPLDVLKVILSN</sequence>
<evidence type="ECO:0000259" key="2">
    <source>
        <dbReference type="Pfam" id="PF24506"/>
    </source>
</evidence>
<dbReference type="GO" id="GO:0000070">
    <property type="term" value="P:mitotic sister chromatid segregation"/>
    <property type="evidence" value="ECO:0007669"/>
    <property type="project" value="TreeGrafter"/>
</dbReference>
<dbReference type="EMBL" id="AFYH01016428">
    <property type="status" value="NOT_ANNOTATED_CDS"/>
    <property type="molecule type" value="Genomic_DNA"/>
</dbReference>
<dbReference type="Proteomes" id="UP000008672">
    <property type="component" value="Unassembled WGS sequence"/>
</dbReference>
<dbReference type="GO" id="GO:0007094">
    <property type="term" value="P:mitotic spindle assembly checkpoint signaling"/>
    <property type="evidence" value="ECO:0007669"/>
    <property type="project" value="TreeGrafter"/>
</dbReference>
<dbReference type="InParanoid" id="H3BF29"/>
<dbReference type="FunCoup" id="H3BF29">
    <property type="interactions" value="1587"/>
</dbReference>
<keyword evidence="7" id="KW-1185">Reference proteome</keyword>
<feature type="domain" description="KNTC1 third ARM-repeats" evidence="3">
    <location>
        <begin position="1335"/>
        <end position="1546"/>
    </location>
</feature>
<feature type="domain" description="RZZ complex subunit KNTC1/ROD C-terminal" evidence="1">
    <location>
        <begin position="1593"/>
        <end position="2146"/>
    </location>
</feature>
<dbReference type="EMBL" id="AFYH01016431">
    <property type="status" value="NOT_ANNOTATED_CDS"/>
    <property type="molecule type" value="Genomic_DNA"/>
</dbReference>
<proteinExistence type="predicted"/>
<dbReference type="EMBL" id="AFYH01016430">
    <property type="status" value="NOT_ANNOTATED_CDS"/>
    <property type="molecule type" value="Genomic_DNA"/>
</dbReference>
<dbReference type="HOGENOM" id="CLU_231522_0_0_1"/>
<dbReference type="EMBL" id="AFYH01016425">
    <property type="status" value="NOT_ANNOTATED_CDS"/>
    <property type="molecule type" value="Genomic_DNA"/>
</dbReference>
<dbReference type="GeneTree" id="ENSGT00390000007883"/>
<dbReference type="InterPro" id="IPR055402">
    <property type="entry name" value="KNTC1_N"/>
</dbReference>
<dbReference type="GO" id="GO:1990423">
    <property type="term" value="C:RZZ complex"/>
    <property type="evidence" value="ECO:0007669"/>
    <property type="project" value="TreeGrafter"/>
</dbReference>
<name>H3BF29_LATCH</name>
<reference evidence="7" key="1">
    <citation type="submission" date="2011-08" db="EMBL/GenBank/DDBJ databases">
        <title>The draft genome of Latimeria chalumnae.</title>
        <authorList>
            <person name="Di Palma F."/>
            <person name="Alfoldi J."/>
            <person name="Johnson J."/>
            <person name="Berlin A."/>
            <person name="Gnerre S."/>
            <person name="Jaffe D."/>
            <person name="MacCallum I."/>
            <person name="Young S."/>
            <person name="Walker B.J."/>
            <person name="Lander E."/>
            <person name="Lindblad-Toh K."/>
        </authorList>
    </citation>
    <scope>NUCLEOTIDE SEQUENCE [LARGE SCALE GENOMIC DNA]</scope>
    <source>
        <strain evidence="7">Wild caught</strain>
    </source>
</reference>
<dbReference type="GO" id="GO:0031267">
    <property type="term" value="F:small GTPase binding"/>
    <property type="evidence" value="ECO:0007669"/>
    <property type="project" value="TreeGrafter"/>
</dbReference>
<dbReference type="InterPro" id="IPR019527">
    <property type="entry name" value="RZZ-complex_KNTC1/ROD_C"/>
</dbReference>